<reference evidence="2" key="1">
    <citation type="submission" date="2020-05" db="EMBL/GenBank/DDBJ databases">
        <title>Mycena genomes resolve the evolution of fungal bioluminescence.</title>
        <authorList>
            <person name="Tsai I.J."/>
        </authorList>
    </citation>
    <scope>NUCLEOTIDE SEQUENCE</scope>
    <source>
        <strain evidence="2">110903Hualien_Pintung</strain>
    </source>
</reference>
<accession>A0A8H6VNV9</accession>
<dbReference type="AlphaFoldDB" id="A0A8H6VNV9"/>
<evidence type="ECO:0000256" key="1">
    <source>
        <dbReference type="SAM" id="MobiDB-lite"/>
    </source>
</evidence>
<keyword evidence="3" id="KW-1185">Reference proteome</keyword>
<feature type="region of interest" description="Disordered" evidence="1">
    <location>
        <begin position="116"/>
        <end position="141"/>
    </location>
</feature>
<evidence type="ECO:0000313" key="2">
    <source>
        <dbReference type="EMBL" id="KAF7288209.1"/>
    </source>
</evidence>
<proteinExistence type="predicted"/>
<protein>
    <submittedName>
        <fullName evidence="2">CxC2 domain-containing protein</fullName>
    </submittedName>
</protein>
<dbReference type="EMBL" id="JACAZE010000045">
    <property type="protein sequence ID" value="KAF7288209.1"/>
    <property type="molecule type" value="Genomic_DNA"/>
</dbReference>
<evidence type="ECO:0000313" key="3">
    <source>
        <dbReference type="Proteomes" id="UP000613580"/>
    </source>
</evidence>
<dbReference type="Proteomes" id="UP000613580">
    <property type="component" value="Unassembled WGS sequence"/>
</dbReference>
<feature type="compositionally biased region" description="Basic and acidic residues" evidence="1">
    <location>
        <begin position="116"/>
        <end position="133"/>
    </location>
</feature>
<name>A0A8H6VNV9_MYCCL</name>
<comment type="caution">
    <text evidence="2">The sequence shown here is derived from an EMBL/GenBank/DDBJ whole genome shotgun (WGS) entry which is preliminary data.</text>
</comment>
<organism evidence="2 3">
    <name type="scientific">Mycena chlorophos</name>
    <name type="common">Agaric fungus</name>
    <name type="synonym">Agaricus chlorophos</name>
    <dbReference type="NCBI Taxonomy" id="658473"/>
    <lineage>
        <taxon>Eukaryota</taxon>
        <taxon>Fungi</taxon>
        <taxon>Dikarya</taxon>
        <taxon>Basidiomycota</taxon>
        <taxon>Agaricomycotina</taxon>
        <taxon>Agaricomycetes</taxon>
        <taxon>Agaricomycetidae</taxon>
        <taxon>Agaricales</taxon>
        <taxon>Marasmiineae</taxon>
        <taxon>Mycenaceae</taxon>
        <taxon>Mycena</taxon>
    </lineage>
</organism>
<gene>
    <name evidence="2" type="ORF">HMN09_01416800</name>
</gene>
<dbReference type="OrthoDB" id="3257768at2759"/>
<sequence>MDDSELEPVQQQLLSIERKLRCGQCSTALTQLRNYLHLKYHLILFKKNHLRHQAMNTRSRTTIAKNEGHVLFHSDRYQINWLALLEIEGGVVDAVGLRRLRKGDIRCMQDAETFSRKEEQKQKRLERHIQRMERRGRRGSW</sequence>